<feature type="transmembrane region" description="Helical" evidence="1">
    <location>
        <begin position="6"/>
        <end position="30"/>
    </location>
</feature>
<keyword evidence="3" id="KW-1185">Reference proteome</keyword>
<evidence type="ECO:0008006" key="4">
    <source>
        <dbReference type="Google" id="ProtNLM"/>
    </source>
</evidence>
<keyword evidence="1" id="KW-0812">Transmembrane</keyword>
<dbReference type="AlphaFoldDB" id="A0A5J6SMD3"/>
<dbReference type="Proteomes" id="UP000325517">
    <property type="component" value="Chromosome"/>
</dbReference>
<protein>
    <recommendedName>
        <fullName evidence="4">DUF4760 domain-containing protein</fullName>
    </recommendedName>
</protein>
<gene>
    <name evidence="2" type="ORF">PB01_08570</name>
</gene>
<accession>A0A5J6SMD3</accession>
<reference evidence="2 3" key="1">
    <citation type="submission" date="2018-07" db="EMBL/GenBank/DDBJ databases">
        <title>Complete genome sequence of Psychrobacillus sp. PB01, isolated from iceberg, and comparative genome analysis of Psychrobacillus strains.</title>
        <authorList>
            <person name="Lee P.C."/>
        </authorList>
    </citation>
    <scope>NUCLEOTIDE SEQUENCE [LARGE SCALE GENOMIC DNA]</scope>
    <source>
        <strain evidence="2 3">PB01</strain>
    </source>
</reference>
<organism evidence="2 3">
    <name type="scientific">Psychrobacillus glaciei</name>
    <dbReference type="NCBI Taxonomy" id="2283160"/>
    <lineage>
        <taxon>Bacteria</taxon>
        <taxon>Bacillati</taxon>
        <taxon>Bacillota</taxon>
        <taxon>Bacilli</taxon>
        <taxon>Bacillales</taxon>
        <taxon>Bacillaceae</taxon>
        <taxon>Psychrobacillus</taxon>
    </lineage>
</organism>
<dbReference type="RefSeq" id="WP_151699814.1">
    <property type="nucleotide sequence ID" value="NZ_CP031223.1"/>
</dbReference>
<keyword evidence="1" id="KW-1133">Transmembrane helix</keyword>
<keyword evidence="1" id="KW-0472">Membrane</keyword>
<sequence>MTLQIWLEIIQIALIFFGLIGVGLIPKFFYQRKLDKLSQALNSLNISIEKNHSPKMDAYKQFMQAIYENTKNNSSKTQKAMEASYAELSRIIFLYGSDDAIKSFIRLREYNAIEQEEESKREVVALVAKFMLELRKDLNFGATDVKAEDYLRILLNDWEKSKHHFEKYL</sequence>
<evidence type="ECO:0000256" key="1">
    <source>
        <dbReference type="SAM" id="Phobius"/>
    </source>
</evidence>
<dbReference type="KEGG" id="psyo:PB01_08570"/>
<evidence type="ECO:0000313" key="2">
    <source>
        <dbReference type="EMBL" id="QFF98882.1"/>
    </source>
</evidence>
<dbReference type="EMBL" id="CP031223">
    <property type="protein sequence ID" value="QFF98882.1"/>
    <property type="molecule type" value="Genomic_DNA"/>
</dbReference>
<evidence type="ECO:0000313" key="3">
    <source>
        <dbReference type="Proteomes" id="UP000325517"/>
    </source>
</evidence>
<dbReference type="OrthoDB" id="795369at2"/>
<name>A0A5J6SMD3_9BACI</name>
<proteinExistence type="predicted"/>